<comment type="subcellular location">
    <subcellularLocation>
        <location evidence="1 8">Mitochondrion</location>
    </subcellularLocation>
</comment>
<reference evidence="10 11" key="1">
    <citation type="journal article" date="2022" name="Gigascience">
        <title>A chromosome-level genome assembly and annotation of the desert horned lizard, Phrynosoma platyrhinos, provides insight into chromosomal rearrangements among reptiles.</title>
        <authorList>
            <person name="Koochekian N."/>
            <person name="Ascanio A."/>
            <person name="Farleigh K."/>
            <person name="Card D.C."/>
            <person name="Schield D.R."/>
            <person name="Castoe T.A."/>
            <person name="Jezkova T."/>
        </authorList>
    </citation>
    <scope>NUCLEOTIDE SEQUENCE [LARGE SCALE GENOMIC DNA]</scope>
    <source>
        <strain evidence="10">NK-2021</strain>
    </source>
</reference>
<accession>A0ABQ7TP86</accession>
<dbReference type="InterPro" id="IPR007648">
    <property type="entry name" value="ATPase_inhibitor_mt"/>
</dbReference>
<protein>
    <recommendedName>
        <fullName evidence="8">ATPase inhibitor, mitochondrial</fullName>
    </recommendedName>
    <alternativeName>
        <fullName evidence="8">ATP synthase F1 subunit epsilon</fullName>
    </alternativeName>
</protein>
<evidence type="ECO:0000256" key="7">
    <source>
        <dbReference type="ARBA" id="ARBA00046200"/>
    </source>
</evidence>
<evidence type="ECO:0000256" key="4">
    <source>
        <dbReference type="ARBA" id="ARBA00023054"/>
    </source>
</evidence>
<evidence type="ECO:0000256" key="3">
    <source>
        <dbReference type="ARBA" id="ARBA00022946"/>
    </source>
</evidence>
<feature type="compositionally biased region" description="Basic and acidic residues" evidence="9">
    <location>
        <begin position="113"/>
        <end position="134"/>
    </location>
</feature>
<comment type="function">
    <text evidence="8">Indirectly acts as a regulator of heme synthesis in erythroid tissues: regulates heme synthesis by modulating the mitochondrial pH and redox potential, allowing fech to efficiently catalyze the incorporation of iron into protoporphyrin IX to produce heme.</text>
</comment>
<evidence type="ECO:0000313" key="10">
    <source>
        <dbReference type="EMBL" id="KAH0631292.1"/>
    </source>
</evidence>
<gene>
    <name evidence="10" type="ORF">JD844_005573</name>
</gene>
<comment type="caution">
    <text evidence="10">The sequence shown here is derived from an EMBL/GenBank/DDBJ whole genome shotgun (WGS) entry which is preliminary data.</text>
</comment>
<sequence length="146" mass="16664">MAAVGSVLRCGLRGALAFPQQQQRAWGSNGGSDQVEWGLRASLAWLWVWESEAASYGRFHPSCPFLLSLPQFVTGKSGAIREAGGAFGKKEAAEEERYFKKLQREQLAQMKKHHEEEINHHKKEIERLQKEIERHKSKIKKFSDDD</sequence>
<dbReference type="PANTHER" id="PTHR48417:SF1">
    <property type="entry name" value="ATP SYNTHASE F1 SUBUNIT EPSILON"/>
    <property type="match status" value="1"/>
</dbReference>
<comment type="subunit">
    <text evidence="6 8">Homodimer; represents the active form and is present at a pH value below 6.5. Homotetramer; represents the inactive form and is present at a pH value above 7.0.</text>
</comment>
<proteinExistence type="inferred from homology"/>
<comment type="domain">
    <text evidence="8">Forms an alpha-helical dimer with monomers associated via an antiparallel alpha-helical coiled coil, leaving each N-terminal inhibitory region accessible for interaction with an F1 catalytic domain. The inhibitory N-terminal region binds the alpha(ADP-bound)-beta(ADP-bound) (ATP5F1A-ATP5F1B) interface of F1-ATPase, and also contact the central gamma subunit (ATP5F1C). This dimeric state is favored by pH values below 7.0, and at higher values the dimers associate to form inactive homotetramer, where the inhibitory region is occluded, masking its inhibitory activity.</text>
</comment>
<dbReference type="EMBL" id="JAIPUX010000035">
    <property type="protein sequence ID" value="KAH0631292.1"/>
    <property type="molecule type" value="Genomic_DNA"/>
</dbReference>
<evidence type="ECO:0000256" key="6">
    <source>
        <dbReference type="ARBA" id="ARBA00026043"/>
    </source>
</evidence>
<evidence type="ECO:0000256" key="1">
    <source>
        <dbReference type="ARBA" id="ARBA00004173"/>
    </source>
</evidence>
<keyword evidence="5 8" id="KW-0496">Mitochondrion</keyword>
<dbReference type="PANTHER" id="PTHR48417">
    <property type="entry name" value="ATP SYNTHASE F1 SUBUNIT EPSILON"/>
    <property type="match status" value="1"/>
</dbReference>
<dbReference type="Proteomes" id="UP000826234">
    <property type="component" value="Unassembled WGS sequence"/>
</dbReference>
<name>A0ABQ7TP86_PHRPL</name>
<keyword evidence="3" id="KW-0809">Transit peptide</keyword>
<evidence type="ECO:0000313" key="11">
    <source>
        <dbReference type="Proteomes" id="UP000826234"/>
    </source>
</evidence>
<organism evidence="10 11">
    <name type="scientific">Phrynosoma platyrhinos</name>
    <name type="common">Desert horned lizard</name>
    <dbReference type="NCBI Taxonomy" id="52577"/>
    <lineage>
        <taxon>Eukaryota</taxon>
        <taxon>Metazoa</taxon>
        <taxon>Chordata</taxon>
        <taxon>Craniata</taxon>
        <taxon>Vertebrata</taxon>
        <taxon>Euteleostomi</taxon>
        <taxon>Lepidosauria</taxon>
        <taxon>Squamata</taxon>
        <taxon>Bifurcata</taxon>
        <taxon>Unidentata</taxon>
        <taxon>Episquamata</taxon>
        <taxon>Toxicofera</taxon>
        <taxon>Iguania</taxon>
        <taxon>Phrynosomatidae</taxon>
        <taxon>Phrynosomatinae</taxon>
        <taxon>Phrynosoma</taxon>
    </lineage>
</organism>
<keyword evidence="4" id="KW-0175">Coiled coil</keyword>
<dbReference type="Gene3D" id="1.20.5.500">
    <property type="entry name" value="Single helix bin"/>
    <property type="match status" value="2"/>
</dbReference>
<evidence type="ECO:0000256" key="8">
    <source>
        <dbReference type="RuleBase" id="RU368087"/>
    </source>
</evidence>
<dbReference type="Pfam" id="PF04568">
    <property type="entry name" value="IATP"/>
    <property type="match status" value="1"/>
</dbReference>
<dbReference type="SUPFAM" id="SSF64602">
    <property type="entry name" value="F1 ATPase inhibitor, IF1, C-terminal domain"/>
    <property type="match status" value="1"/>
</dbReference>
<comment type="similarity">
    <text evidence="2 8">Belongs to the ATPase inhibitor family.</text>
</comment>
<evidence type="ECO:0000256" key="9">
    <source>
        <dbReference type="SAM" id="MobiDB-lite"/>
    </source>
</evidence>
<comment type="function">
    <text evidence="7">Endogenous F(1)F(o)-ATPase inhibitor limiting ATP depletion when the mitochondrial membrane potential falls below a threshold and the F(1)F(o)-ATP synthase starts hydrolyzing ATP to pump protons out of the mitochondrial matrix. Required to avoid the consumption of cellular ATP when the F(1)F(o)-ATP synthase enzyme acts as an ATP hydrolase. Indirectly acts as a regulator of heme synthesis in erythroid tissues: regulates heme synthesis by modulating the mitochondrial pH and redox potential, allowing FECH to efficiently catalyze the incorporation of iron into protoporphyrin IX to produce heme.</text>
</comment>
<feature type="region of interest" description="Disordered" evidence="9">
    <location>
        <begin position="109"/>
        <end position="146"/>
    </location>
</feature>
<evidence type="ECO:0000256" key="2">
    <source>
        <dbReference type="ARBA" id="ARBA00010901"/>
    </source>
</evidence>
<keyword evidence="11" id="KW-1185">Reference proteome</keyword>
<evidence type="ECO:0000256" key="5">
    <source>
        <dbReference type="ARBA" id="ARBA00023128"/>
    </source>
</evidence>